<dbReference type="InterPro" id="IPR006730">
    <property type="entry name" value="Sestrin"/>
</dbReference>
<evidence type="ECO:0000313" key="4">
    <source>
        <dbReference type="EMBL" id="CAD7248295.1"/>
    </source>
</evidence>
<dbReference type="EMBL" id="LR901299">
    <property type="protein sequence ID" value="CAD7248295.1"/>
    <property type="molecule type" value="Genomic_DNA"/>
</dbReference>
<evidence type="ECO:0000256" key="1">
    <source>
        <dbReference type="ARBA" id="ARBA00004496"/>
    </source>
</evidence>
<dbReference type="PANTHER" id="PTHR12474:SF0">
    <property type="entry name" value="SESTRIN HOMOLOG"/>
    <property type="match status" value="1"/>
</dbReference>
<comment type="similarity">
    <text evidence="2">Belongs to the sestrin family.</text>
</comment>
<evidence type="ECO:0000256" key="3">
    <source>
        <dbReference type="ARBA" id="ARBA00022490"/>
    </source>
</evidence>
<dbReference type="GO" id="GO:1990253">
    <property type="term" value="P:cellular response to leucine starvation"/>
    <property type="evidence" value="ECO:0007669"/>
    <property type="project" value="TreeGrafter"/>
</dbReference>
<dbReference type="AlphaFoldDB" id="A0A7R9A802"/>
<dbReference type="Pfam" id="PF04636">
    <property type="entry name" value="PA26"/>
    <property type="match status" value="1"/>
</dbReference>
<gene>
    <name evidence="4" type="ORF">DSTB1V02_LOCUS8114</name>
</gene>
<name>A0A7R9A802_9CRUS</name>
<evidence type="ECO:0000256" key="2">
    <source>
        <dbReference type="ARBA" id="ARBA00008350"/>
    </source>
</evidence>
<dbReference type="GO" id="GO:0005737">
    <property type="term" value="C:cytoplasm"/>
    <property type="evidence" value="ECO:0007669"/>
    <property type="project" value="UniProtKB-SubCell"/>
</dbReference>
<dbReference type="GO" id="GO:0016684">
    <property type="term" value="F:oxidoreductase activity, acting on peroxide as acceptor"/>
    <property type="evidence" value="ECO:0007669"/>
    <property type="project" value="TreeGrafter"/>
</dbReference>
<dbReference type="GO" id="GO:0016239">
    <property type="term" value="P:positive regulation of macroautophagy"/>
    <property type="evidence" value="ECO:0007669"/>
    <property type="project" value="TreeGrafter"/>
</dbReference>
<organism evidence="4">
    <name type="scientific">Darwinula stevensoni</name>
    <dbReference type="NCBI Taxonomy" id="69355"/>
    <lineage>
        <taxon>Eukaryota</taxon>
        <taxon>Metazoa</taxon>
        <taxon>Ecdysozoa</taxon>
        <taxon>Arthropoda</taxon>
        <taxon>Crustacea</taxon>
        <taxon>Oligostraca</taxon>
        <taxon>Ostracoda</taxon>
        <taxon>Podocopa</taxon>
        <taxon>Podocopida</taxon>
        <taxon>Darwinulocopina</taxon>
        <taxon>Darwinuloidea</taxon>
        <taxon>Darwinulidae</taxon>
        <taxon>Darwinula</taxon>
    </lineage>
</organism>
<protein>
    <submittedName>
        <fullName evidence="4">Uncharacterized protein</fullName>
    </submittedName>
</protein>
<dbReference type="Proteomes" id="UP000677054">
    <property type="component" value="Unassembled WGS sequence"/>
</dbReference>
<dbReference type="SUPFAM" id="SSF69118">
    <property type="entry name" value="AhpD-like"/>
    <property type="match status" value="1"/>
</dbReference>
<keyword evidence="5" id="KW-1185">Reference proteome</keyword>
<dbReference type="EMBL" id="CAJPEV010001782">
    <property type="protein sequence ID" value="CAG0894322.1"/>
    <property type="molecule type" value="Genomic_DNA"/>
</dbReference>
<evidence type="ECO:0000313" key="5">
    <source>
        <dbReference type="Proteomes" id="UP000677054"/>
    </source>
</evidence>
<accession>A0A7R9A802</accession>
<reference evidence="4" key="1">
    <citation type="submission" date="2020-11" db="EMBL/GenBank/DDBJ databases">
        <authorList>
            <person name="Tran Van P."/>
        </authorList>
    </citation>
    <scope>NUCLEOTIDE SEQUENCE</scope>
</reference>
<dbReference type="InterPro" id="IPR029032">
    <property type="entry name" value="AhpD-like"/>
</dbReference>
<dbReference type="PANTHER" id="PTHR12474">
    <property type="entry name" value="P53 REGULATED PA26 NUCLEAR PROTEIN SESTRIN"/>
    <property type="match status" value="1"/>
</dbReference>
<sequence>MGQMALPCQMQLVMESLVPSNGILRPRIQKREESGLKEDVSEDVKGEECSGSQLMKVLDDHPVYLETFMNTLSLILKGDGPLPFNYRRYLAIMASARHQSLVLVRSQMAAFSSVGGNQEWLCGLHAAPGKLCSISELNRILAHRPWILSSQHIQNLMKGSWSLSEVVHAIVIMLHFHALSSLVHGTGIEQHLISPSSADPNPLPPPPIGEEMKAAETDTSLKNQVEYLMDAMKRLQKEAAVAGEASPEERALIFESLEAGSAELLVREQLSWTKPMEDVDRFLDAPDFSYVDFSHRNEPQLYPTFRVQDYSWEEQGFSLMSRLYSEKASGLMDLKLKTAYDLTYYTMGNKKNVDTTMFRRAVWHYIHCLYGIRHDDYDYHEVNQLLERSLKSFIKMACCFPERLTSHDLTQVMPGFLYSEKIHVMLMVMEARIEAGLLYALRAIMQYMT</sequence>
<dbReference type="GO" id="GO:1901031">
    <property type="term" value="P:regulation of response to reactive oxygen species"/>
    <property type="evidence" value="ECO:0007669"/>
    <property type="project" value="InterPro"/>
</dbReference>
<dbReference type="GO" id="GO:0070728">
    <property type="term" value="F:L-leucine binding"/>
    <property type="evidence" value="ECO:0007669"/>
    <property type="project" value="TreeGrafter"/>
</dbReference>
<dbReference type="GO" id="GO:1904262">
    <property type="term" value="P:negative regulation of TORC1 signaling"/>
    <property type="evidence" value="ECO:0007669"/>
    <property type="project" value="TreeGrafter"/>
</dbReference>
<proteinExistence type="inferred from homology"/>
<keyword evidence="3" id="KW-0963">Cytoplasm</keyword>
<comment type="subcellular location">
    <subcellularLocation>
        <location evidence="1">Cytoplasm</location>
    </subcellularLocation>
</comment>
<dbReference type="OrthoDB" id="337464at2759"/>
<dbReference type="GO" id="GO:0071233">
    <property type="term" value="P:cellular response to L-leucine"/>
    <property type="evidence" value="ECO:0007669"/>
    <property type="project" value="TreeGrafter"/>
</dbReference>
<dbReference type="GO" id="GO:0005634">
    <property type="term" value="C:nucleus"/>
    <property type="evidence" value="ECO:0007669"/>
    <property type="project" value="InterPro"/>
</dbReference>